<feature type="transmembrane region" description="Helical" evidence="1">
    <location>
        <begin position="92"/>
        <end position="120"/>
    </location>
</feature>
<accession>A0A937FWK8</accession>
<dbReference type="InterPro" id="IPR025671">
    <property type="entry name" value="HXXEE"/>
</dbReference>
<comment type="caution">
    <text evidence="2">The sequence shown here is derived from an EMBL/GenBank/DDBJ whole genome shotgun (WGS) entry which is preliminary data.</text>
</comment>
<feature type="transmembrane region" description="Helical" evidence="1">
    <location>
        <begin position="132"/>
        <end position="154"/>
    </location>
</feature>
<name>A0A937FWK8_9BACT</name>
<feature type="transmembrane region" description="Helical" evidence="1">
    <location>
        <begin position="7"/>
        <end position="26"/>
    </location>
</feature>
<keyword evidence="1" id="KW-0812">Transmembrane</keyword>
<dbReference type="Proteomes" id="UP000614216">
    <property type="component" value="Unassembled WGS sequence"/>
</dbReference>
<dbReference type="AlphaFoldDB" id="A0A937FWK8"/>
<evidence type="ECO:0000313" key="2">
    <source>
        <dbReference type="EMBL" id="MBL6445992.1"/>
    </source>
</evidence>
<keyword evidence="3" id="KW-1185">Reference proteome</keyword>
<protein>
    <submittedName>
        <fullName evidence="2">HXXEE domain-containing protein</fullName>
    </submittedName>
</protein>
<keyword evidence="1" id="KW-0472">Membrane</keyword>
<proteinExistence type="predicted"/>
<evidence type="ECO:0000256" key="1">
    <source>
        <dbReference type="SAM" id="Phobius"/>
    </source>
</evidence>
<evidence type="ECO:0000313" key="3">
    <source>
        <dbReference type="Proteomes" id="UP000614216"/>
    </source>
</evidence>
<organism evidence="2 3">
    <name type="scientific">Fulvivirga marina</name>
    <dbReference type="NCBI Taxonomy" id="2494733"/>
    <lineage>
        <taxon>Bacteria</taxon>
        <taxon>Pseudomonadati</taxon>
        <taxon>Bacteroidota</taxon>
        <taxon>Cytophagia</taxon>
        <taxon>Cytophagales</taxon>
        <taxon>Fulvivirgaceae</taxon>
        <taxon>Fulvivirga</taxon>
    </lineage>
</organism>
<reference evidence="2" key="1">
    <citation type="submission" date="2021-01" db="EMBL/GenBank/DDBJ databases">
        <title>Fulvivirga kasyanovii gen. nov., sp nov., a novel member of the phylum Bacteroidetes isolated from seawater in a mussel farm.</title>
        <authorList>
            <person name="Zhao L.-H."/>
            <person name="Wang Z.-J."/>
        </authorList>
    </citation>
    <scope>NUCLEOTIDE SEQUENCE</scope>
    <source>
        <strain evidence="2">29W222</strain>
    </source>
</reference>
<dbReference type="Pfam" id="PF13787">
    <property type="entry name" value="HXXEE"/>
    <property type="match status" value="1"/>
</dbReference>
<sequence length="202" mass="23426">MDIWRKHWYDVGAVIAVLTLVLLFISKTDLYRFDFLMWGSFASVLLHQFEEYRYPGYFPGMFNKVMFNSDLPDRFPLNTQSSLIINMGGWGLYFLAALLAQKAIWLCIVSMLVSVGNFVIHTFVFNIKGKTFYNPGMVTSILLFLPITGYFFYYVTSEKMVTLNDFLIGIPIGMIANALVIKLVNHYKNTETPYVFEKRQVR</sequence>
<keyword evidence="1" id="KW-1133">Transmembrane helix</keyword>
<gene>
    <name evidence="2" type="ORF">JMN32_06710</name>
</gene>
<dbReference type="EMBL" id="JAEUGD010000021">
    <property type="protein sequence ID" value="MBL6445992.1"/>
    <property type="molecule type" value="Genomic_DNA"/>
</dbReference>
<feature type="transmembrane region" description="Helical" evidence="1">
    <location>
        <begin position="166"/>
        <end position="184"/>
    </location>
</feature>
<dbReference type="RefSeq" id="WP_202855540.1">
    <property type="nucleotide sequence ID" value="NZ_JAEUGD010000021.1"/>
</dbReference>